<proteinExistence type="predicted"/>
<dbReference type="RefSeq" id="XP_009849295.1">
    <property type="nucleotide sequence ID" value="XM_009850993.1"/>
</dbReference>
<evidence type="ECO:0000313" key="2">
    <source>
        <dbReference type="EMBL" id="EGO59009.1"/>
    </source>
</evidence>
<dbReference type="AlphaFoldDB" id="F8MIQ7"/>
<reference evidence="3" key="1">
    <citation type="journal article" date="2011" name="Genetics">
        <title>Massive changes in genome architecture accompany the transition to self-fertility in the filamentous fungus Neurospora tetrasperma.</title>
        <authorList>
            <person name="Ellison C.E."/>
            <person name="Stajich J.E."/>
            <person name="Jacobson D.J."/>
            <person name="Natvig D.O."/>
            <person name="Lapidus A."/>
            <person name="Foster B."/>
            <person name="Aerts A."/>
            <person name="Riley R."/>
            <person name="Lindquist E.A."/>
            <person name="Grigoriev I.V."/>
            <person name="Taylor J.W."/>
        </authorList>
    </citation>
    <scope>NUCLEOTIDE SEQUENCE [LARGE SCALE GENOMIC DNA]</scope>
    <source>
        <strain evidence="3">FGSC 2508 / P0657</strain>
    </source>
</reference>
<accession>F8MIQ7</accession>
<sequence>MGEVSAEWDGNPKRRRMKRKGRKQGKGGERKADEMKHMAKTAFQKGWLDWFRVMHIQTKAGQVQVEN</sequence>
<protein>
    <submittedName>
        <fullName evidence="2">Uncharacterized protein</fullName>
    </submittedName>
</protein>
<keyword evidence="3" id="KW-1185">Reference proteome</keyword>
<name>F8MIQ7_NEUT8</name>
<dbReference type="KEGG" id="nte:NEUTE1DRAFT116348"/>
<gene>
    <name evidence="2" type="ORF">NEUTE1DRAFT_116348</name>
</gene>
<organism evidence="2 3">
    <name type="scientific">Neurospora tetrasperma (strain FGSC 2508 / ATCC MYA-4615 / P0657)</name>
    <dbReference type="NCBI Taxonomy" id="510951"/>
    <lineage>
        <taxon>Eukaryota</taxon>
        <taxon>Fungi</taxon>
        <taxon>Dikarya</taxon>
        <taxon>Ascomycota</taxon>
        <taxon>Pezizomycotina</taxon>
        <taxon>Sordariomycetes</taxon>
        <taxon>Sordariomycetidae</taxon>
        <taxon>Sordariales</taxon>
        <taxon>Sordariaceae</taxon>
        <taxon>Neurospora</taxon>
    </lineage>
</organism>
<feature type="non-terminal residue" evidence="2">
    <location>
        <position position="1"/>
    </location>
</feature>
<dbReference type="EMBL" id="GL891303">
    <property type="protein sequence ID" value="EGO59009.1"/>
    <property type="molecule type" value="Genomic_DNA"/>
</dbReference>
<feature type="compositionally biased region" description="Basic residues" evidence="1">
    <location>
        <begin position="13"/>
        <end position="25"/>
    </location>
</feature>
<dbReference type="HOGENOM" id="CLU_3014711_0_0_1"/>
<dbReference type="VEuPathDB" id="FungiDB:NEUTE1DRAFT_116348"/>
<feature type="region of interest" description="Disordered" evidence="1">
    <location>
        <begin position="1"/>
        <end position="34"/>
    </location>
</feature>
<evidence type="ECO:0000313" key="3">
    <source>
        <dbReference type="Proteomes" id="UP000008065"/>
    </source>
</evidence>
<dbReference type="GeneID" id="20823014"/>
<evidence type="ECO:0000256" key="1">
    <source>
        <dbReference type="SAM" id="MobiDB-lite"/>
    </source>
</evidence>
<dbReference type="Proteomes" id="UP000008065">
    <property type="component" value="Unassembled WGS sequence"/>
</dbReference>